<evidence type="ECO:0000256" key="5">
    <source>
        <dbReference type="ARBA" id="ARBA00023239"/>
    </source>
</evidence>
<evidence type="ECO:0000256" key="1">
    <source>
        <dbReference type="ARBA" id="ARBA00022741"/>
    </source>
</evidence>
<evidence type="ECO:0000256" key="3">
    <source>
        <dbReference type="ARBA" id="ARBA00022857"/>
    </source>
</evidence>
<dbReference type="GO" id="GO:0110051">
    <property type="term" value="P:metabolite repair"/>
    <property type="evidence" value="ECO:0007669"/>
    <property type="project" value="TreeGrafter"/>
</dbReference>
<comment type="catalytic activity">
    <reaction evidence="6">
        <text>(6S)-NADHX + ADP = AMP + phosphate + NADH + H(+)</text>
        <dbReference type="Rhea" id="RHEA:32223"/>
        <dbReference type="ChEBI" id="CHEBI:15378"/>
        <dbReference type="ChEBI" id="CHEBI:43474"/>
        <dbReference type="ChEBI" id="CHEBI:57945"/>
        <dbReference type="ChEBI" id="CHEBI:64074"/>
        <dbReference type="ChEBI" id="CHEBI:456215"/>
        <dbReference type="ChEBI" id="CHEBI:456216"/>
        <dbReference type="EC" id="4.2.1.136"/>
    </reaction>
</comment>
<dbReference type="SUPFAM" id="SSF53613">
    <property type="entry name" value="Ribokinase-like"/>
    <property type="match status" value="1"/>
</dbReference>
<evidence type="ECO:0000256" key="2">
    <source>
        <dbReference type="ARBA" id="ARBA00022840"/>
    </source>
</evidence>
<dbReference type="PROSITE" id="PS01050">
    <property type="entry name" value="YJEF_C_2"/>
    <property type="match status" value="1"/>
</dbReference>
<dbReference type="InterPro" id="IPR017953">
    <property type="entry name" value="Carbohydrate_kinase_pred_CS"/>
</dbReference>
<feature type="binding site" evidence="6">
    <location>
        <position position="115"/>
    </location>
    <ligand>
        <name>(6S)-NADPHX</name>
        <dbReference type="ChEBI" id="CHEBI:64076"/>
    </ligand>
</feature>
<feature type="binding site" evidence="6">
    <location>
        <begin position="204"/>
        <end position="208"/>
    </location>
    <ligand>
        <name>AMP</name>
        <dbReference type="ChEBI" id="CHEBI:456215"/>
    </ligand>
</feature>
<feature type="binding site" evidence="6">
    <location>
        <position position="233"/>
    </location>
    <ligand>
        <name>AMP</name>
        <dbReference type="ChEBI" id="CHEBI:456215"/>
    </ligand>
</feature>
<feature type="binding site" evidence="6">
    <location>
        <position position="234"/>
    </location>
    <ligand>
        <name>(6S)-NADPHX</name>
        <dbReference type="ChEBI" id="CHEBI:64076"/>
    </ligand>
</feature>
<comment type="similarity">
    <text evidence="6">Belongs to the NnrD/CARKD family.</text>
</comment>
<dbReference type="AlphaFoldDB" id="A0A9D1FHZ0"/>
<dbReference type="GO" id="GO:0052855">
    <property type="term" value="F:ADP-dependent NAD(P)H-hydrate dehydratase activity"/>
    <property type="evidence" value="ECO:0007669"/>
    <property type="project" value="UniProtKB-UniRule"/>
</dbReference>
<dbReference type="HAMAP" id="MF_01965">
    <property type="entry name" value="NADHX_dehydratase"/>
    <property type="match status" value="1"/>
</dbReference>
<evidence type="ECO:0000313" key="9">
    <source>
        <dbReference type="Proteomes" id="UP000886865"/>
    </source>
</evidence>
<dbReference type="InterPro" id="IPR000631">
    <property type="entry name" value="CARKD"/>
</dbReference>
<proteinExistence type="inferred from homology"/>
<comment type="cofactor">
    <cofactor evidence="6">
        <name>Mg(2+)</name>
        <dbReference type="ChEBI" id="CHEBI:18420"/>
    </cofactor>
</comment>
<keyword evidence="4 6" id="KW-0520">NAD</keyword>
<keyword evidence="2 6" id="KW-0067">ATP-binding</keyword>
<reference evidence="8" key="2">
    <citation type="journal article" date="2021" name="PeerJ">
        <title>Extensive microbial diversity within the chicken gut microbiome revealed by metagenomics and culture.</title>
        <authorList>
            <person name="Gilroy R."/>
            <person name="Ravi A."/>
            <person name="Getino M."/>
            <person name="Pursley I."/>
            <person name="Horton D.L."/>
            <person name="Alikhan N.F."/>
            <person name="Baker D."/>
            <person name="Gharbi K."/>
            <person name="Hall N."/>
            <person name="Watson M."/>
            <person name="Adriaenssens E.M."/>
            <person name="Foster-Nyarko E."/>
            <person name="Jarju S."/>
            <person name="Secka A."/>
            <person name="Antonio M."/>
            <person name="Oren A."/>
            <person name="Chaudhuri R.R."/>
            <person name="La Ragione R."/>
            <person name="Hildebrand F."/>
            <person name="Pallen M.J."/>
        </authorList>
    </citation>
    <scope>NUCLEOTIDE SEQUENCE</scope>
    <source>
        <strain evidence="8">CHK152-2871</strain>
    </source>
</reference>
<dbReference type="Gene3D" id="3.40.1190.20">
    <property type="match status" value="1"/>
</dbReference>
<comment type="catalytic activity">
    <reaction evidence="6">
        <text>(6S)-NADPHX + ADP = AMP + phosphate + NADPH + H(+)</text>
        <dbReference type="Rhea" id="RHEA:32235"/>
        <dbReference type="ChEBI" id="CHEBI:15378"/>
        <dbReference type="ChEBI" id="CHEBI:43474"/>
        <dbReference type="ChEBI" id="CHEBI:57783"/>
        <dbReference type="ChEBI" id="CHEBI:64076"/>
        <dbReference type="ChEBI" id="CHEBI:456215"/>
        <dbReference type="ChEBI" id="CHEBI:456216"/>
        <dbReference type="EC" id="4.2.1.136"/>
    </reaction>
</comment>
<dbReference type="PANTHER" id="PTHR12592">
    <property type="entry name" value="ATP-DEPENDENT (S)-NAD(P)H-HYDRATE DEHYDRATASE FAMILY MEMBER"/>
    <property type="match status" value="1"/>
</dbReference>
<comment type="caution">
    <text evidence="8">The sequence shown here is derived from an EMBL/GenBank/DDBJ whole genome shotgun (WGS) entry which is preliminary data.</text>
</comment>
<feature type="binding site" evidence="6">
    <location>
        <position position="167"/>
    </location>
    <ligand>
        <name>(6S)-NADPHX</name>
        <dbReference type="ChEBI" id="CHEBI:64076"/>
    </ligand>
</feature>
<evidence type="ECO:0000256" key="6">
    <source>
        <dbReference type="HAMAP-Rule" id="MF_01965"/>
    </source>
</evidence>
<comment type="subunit">
    <text evidence="6">Homotetramer.</text>
</comment>
<feature type="binding site" evidence="6">
    <location>
        <position position="45"/>
    </location>
    <ligand>
        <name>(6S)-NADPHX</name>
        <dbReference type="ChEBI" id="CHEBI:64076"/>
    </ligand>
</feature>
<feature type="domain" description="YjeF C-terminal" evidence="7">
    <location>
        <begin position="10"/>
        <end position="293"/>
    </location>
</feature>
<dbReference type="PROSITE" id="PS51383">
    <property type="entry name" value="YJEF_C_3"/>
    <property type="match status" value="1"/>
</dbReference>
<name>A0A9D1FHZ0_9BACT</name>
<dbReference type="InterPro" id="IPR029056">
    <property type="entry name" value="Ribokinase-like"/>
</dbReference>
<dbReference type="EMBL" id="DVJQ01000034">
    <property type="protein sequence ID" value="HIS74186.1"/>
    <property type="molecule type" value="Genomic_DNA"/>
</dbReference>
<evidence type="ECO:0000256" key="4">
    <source>
        <dbReference type="ARBA" id="ARBA00023027"/>
    </source>
</evidence>
<accession>A0A9D1FHZ0</accession>
<gene>
    <name evidence="6" type="primary">nnrD</name>
    <name evidence="8" type="ORF">IAA86_04095</name>
</gene>
<evidence type="ECO:0000259" key="7">
    <source>
        <dbReference type="PROSITE" id="PS51383"/>
    </source>
</evidence>
<organism evidence="8 9">
    <name type="scientific">Candidatus Galligastranaerophilus intestinavium</name>
    <dbReference type="NCBI Taxonomy" id="2840836"/>
    <lineage>
        <taxon>Bacteria</taxon>
        <taxon>Candidatus Galligastranaerophilus</taxon>
    </lineage>
</organism>
<dbReference type="GO" id="GO:0052856">
    <property type="term" value="F:NAD(P)HX epimerase activity"/>
    <property type="evidence" value="ECO:0007669"/>
    <property type="project" value="TreeGrafter"/>
</dbReference>
<dbReference type="CDD" id="cd01171">
    <property type="entry name" value="YXKO-related"/>
    <property type="match status" value="1"/>
</dbReference>
<protein>
    <recommendedName>
        <fullName evidence="6">ADP-dependent (S)-NAD(P)H-hydrate dehydratase</fullName>
        <ecNumber evidence="6">4.2.1.136</ecNumber>
    </recommendedName>
    <alternativeName>
        <fullName evidence="6">ADP-dependent NAD(P)HX dehydratase</fullName>
    </alternativeName>
</protein>
<dbReference type="EC" id="4.2.1.136" evidence="6"/>
<keyword evidence="1 6" id="KW-0547">Nucleotide-binding</keyword>
<reference evidence="8" key="1">
    <citation type="submission" date="2020-10" db="EMBL/GenBank/DDBJ databases">
        <authorList>
            <person name="Gilroy R."/>
        </authorList>
    </citation>
    <scope>NUCLEOTIDE SEQUENCE</scope>
    <source>
        <strain evidence="8">CHK152-2871</strain>
    </source>
</reference>
<dbReference type="Pfam" id="PF01256">
    <property type="entry name" value="Carb_kinase"/>
    <property type="match status" value="1"/>
</dbReference>
<keyword evidence="5 6" id="KW-0456">Lyase</keyword>
<dbReference type="Proteomes" id="UP000886865">
    <property type="component" value="Unassembled WGS sequence"/>
</dbReference>
<keyword evidence="3 6" id="KW-0521">NADP</keyword>
<dbReference type="NCBIfam" id="TIGR00196">
    <property type="entry name" value="yjeF_cterm"/>
    <property type="match status" value="1"/>
</dbReference>
<comment type="function">
    <text evidence="6">Catalyzes the dehydration of the S-form of NAD(P)HX at the expense of ADP, which is converted to AMP. Together with NAD(P)HX epimerase, which catalyzes the epimerization of the S- and R-forms, the enzyme allows the repair of both epimers of NAD(P)HX, a damaged form of NAD(P)H that is a result of enzymatic or heat-dependent hydration.</text>
</comment>
<dbReference type="PANTHER" id="PTHR12592:SF0">
    <property type="entry name" value="ATP-DEPENDENT (S)-NAD(P)H-HYDRATE DEHYDRATASE"/>
    <property type="match status" value="1"/>
</dbReference>
<evidence type="ECO:0000313" key="8">
    <source>
        <dbReference type="EMBL" id="HIS74186.1"/>
    </source>
</evidence>
<dbReference type="GO" id="GO:0046496">
    <property type="term" value="P:nicotinamide nucleotide metabolic process"/>
    <property type="evidence" value="ECO:0007669"/>
    <property type="project" value="UniProtKB-UniRule"/>
</dbReference>
<dbReference type="GO" id="GO:0005524">
    <property type="term" value="F:ATP binding"/>
    <property type="evidence" value="ECO:0007669"/>
    <property type="project" value="UniProtKB-KW"/>
</dbReference>
<sequence length="295" mass="30806">MDNISITKLSKEIVSKFLPQRVQISNKGTYGNVLNIAGSMFYPGAAYLSSISALKAGAGASMLATASDVIPLVAANSPDITFLDLGQSPVGTIPKDGMKYLDGVANSHAISIGCGLSTLGGTKNFITSFLQSNMDSQTPIIIDADAINTLASTNKKLFPLNSIITPHPLELSRLLDVDVKEIQSNRLKWAWEASKSFDCIVLLKGHESVIAVPNGKIFINPTGNSALSKAGAGDVLTGIIAGLCAQGASLENAACLGAYLHGLCGEIASKTQGEYSVLASNLPNVIPMAIKEILE</sequence>